<dbReference type="SUPFAM" id="SSF51445">
    <property type="entry name" value="(Trans)glycosidases"/>
    <property type="match status" value="1"/>
</dbReference>
<dbReference type="EMBL" id="MHMV01000004">
    <property type="protein sequence ID" value="OGZ35059.1"/>
    <property type="molecule type" value="Genomic_DNA"/>
</dbReference>
<gene>
    <name evidence="6" type="ORF">A2174_00530</name>
</gene>
<evidence type="ECO:0000256" key="3">
    <source>
        <dbReference type="RuleBase" id="RU361153"/>
    </source>
</evidence>
<evidence type="ECO:0000313" key="6">
    <source>
        <dbReference type="EMBL" id="OGZ35059.1"/>
    </source>
</evidence>
<evidence type="ECO:0000256" key="4">
    <source>
        <dbReference type="SAM" id="Phobius"/>
    </source>
</evidence>
<dbReference type="Gene3D" id="3.20.20.80">
    <property type="entry name" value="Glycosidases"/>
    <property type="match status" value="1"/>
</dbReference>
<evidence type="ECO:0000313" key="7">
    <source>
        <dbReference type="Proteomes" id="UP000177725"/>
    </source>
</evidence>
<keyword evidence="2 3" id="KW-0326">Glycosidase</keyword>
<evidence type="ECO:0000256" key="1">
    <source>
        <dbReference type="ARBA" id="ARBA00022801"/>
    </source>
</evidence>
<reference evidence="6 7" key="1">
    <citation type="journal article" date="2016" name="Nat. Commun.">
        <title>Thousands of microbial genomes shed light on interconnected biogeochemical processes in an aquifer system.</title>
        <authorList>
            <person name="Anantharaman K."/>
            <person name="Brown C.T."/>
            <person name="Hug L.A."/>
            <person name="Sharon I."/>
            <person name="Castelle C.J."/>
            <person name="Probst A.J."/>
            <person name="Thomas B.C."/>
            <person name="Singh A."/>
            <person name="Wilkins M.J."/>
            <person name="Karaoz U."/>
            <person name="Brodie E.L."/>
            <person name="Williams K.H."/>
            <person name="Hubbard S.S."/>
            <person name="Banfield J.F."/>
        </authorList>
    </citation>
    <scope>NUCLEOTIDE SEQUENCE [LARGE SCALE GENOMIC DNA]</scope>
</reference>
<dbReference type="InterPro" id="IPR001547">
    <property type="entry name" value="Glyco_hydro_5"/>
</dbReference>
<dbReference type="GO" id="GO:0004553">
    <property type="term" value="F:hydrolase activity, hydrolyzing O-glycosyl compounds"/>
    <property type="evidence" value="ECO:0007669"/>
    <property type="project" value="InterPro"/>
</dbReference>
<dbReference type="AlphaFoldDB" id="A0A1G2FAI5"/>
<accession>A0A1G2FAI5</accession>
<keyword evidence="4" id="KW-1133">Transmembrane helix</keyword>
<feature type="domain" description="Glycoside hydrolase family 5" evidence="5">
    <location>
        <begin position="53"/>
        <end position="198"/>
    </location>
</feature>
<keyword evidence="1 3" id="KW-0378">Hydrolase</keyword>
<keyword evidence="4" id="KW-0812">Transmembrane</keyword>
<evidence type="ECO:0000256" key="2">
    <source>
        <dbReference type="ARBA" id="ARBA00023295"/>
    </source>
</evidence>
<sequence length="333" mass="39769">MGVKKLFTFLIIIAIIVGAVWYLSRETADPNRQIEWGVTFSQTFAQKLGLDWKKAYLEILDDLQIKKIRLIAYWPEIEPKEDLWDFRDLDWQIEEASKRDVKIILAVGQKLPRWPECHIPDWVNTPPPGLSDYKKVQLLKYIETTVSRYKNNPAIVVWEVENEPFLNFGECPVLDEKLLDEEIALVRKLDNRPIMVTDSGELSIWYYAAKRADIFGTTMYRWVWHKWLGSWKYPIPPAFFRVKERVVRLFVGQEKSFIVIELQGEPWGNKQIYEMTTDEQIKYMNFDEFKAGIEYAKQAGFNEYYLWGAEWWWALKQNGHEEYWEYVKELTRK</sequence>
<keyword evidence="4" id="KW-0472">Membrane</keyword>
<comment type="similarity">
    <text evidence="3">Belongs to the glycosyl hydrolase 5 (cellulase A) family.</text>
</comment>
<proteinExistence type="inferred from homology"/>
<name>A0A1G2FAI5_9BACT</name>
<dbReference type="Proteomes" id="UP000177725">
    <property type="component" value="Unassembled WGS sequence"/>
</dbReference>
<comment type="caution">
    <text evidence="6">The sequence shown here is derived from an EMBL/GenBank/DDBJ whole genome shotgun (WGS) entry which is preliminary data.</text>
</comment>
<feature type="transmembrane region" description="Helical" evidence="4">
    <location>
        <begin position="6"/>
        <end position="24"/>
    </location>
</feature>
<dbReference type="GO" id="GO:0000272">
    <property type="term" value="P:polysaccharide catabolic process"/>
    <property type="evidence" value="ECO:0007669"/>
    <property type="project" value="InterPro"/>
</dbReference>
<protein>
    <recommendedName>
        <fullName evidence="5">Glycoside hydrolase family 5 domain-containing protein</fullName>
    </recommendedName>
</protein>
<evidence type="ECO:0000259" key="5">
    <source>
        <dbReference type="Pfam" id="PF00150"/>
    </source>
</evidence>
<organism evidence="6 7">
    <name type="scientific">Candidatus Portnoybacteria bacterium RBG_13_41_18</name>
    <dbReference type="NCBI Taxonomy" id="1801991"/>
    <lineage>
        <taxon>Bacteria</taxon>
        <taxon>Candidatus Portnoyibacteriota</taxon>
    </lineage>
</organism>
<dbReference type="Pfam" id="PF00150">
    <property type="entry name" value="Cellulase"/>
    <property type="match status" value="1"/>
</dbReference>
<dbReference type="InterPro" id="IPR017853">
    <property type="entry name" value="GH"/>
</dbReference>